<organism evidence="2 3">
    <name type="scientific">Saguinus oedipus</name>
    <name type="common">Cotton-top tamarin</name>
    <name type="synonym">Oedipomidas oedipus</name>
    <dbReference type="NCBI Taxonomy" id="9490"/>
    <lineage>
        <taxon>Eukaryota</taxon>
        <taxon>Metazoa</taxon>
        <taxon>Chordata</taxon>
        <taxon>Craniata</taxon>
        <taxon>Vertebrata</taxon>
        <taxon>Euteleostomi</taxon>
        <taxon>Mammalia</taxon>
        <taxon>Eutheria</taxon>
        <taxon>Euarchontoglires</taxon>
        <taxon>Primates</taxon>
        <taxon>Haplorrhini</taxon>
        <taxon>Platyrrhini</taxon>
        <taxon>Cebidae</taxon>
        <taxon>Callitrichinae</taxon>
        <taxon>Saguinus</taxon>
    </lineage>
</organism>
<evidence type="ECO:0000313" key="2">
    <source>
        <dbReference type="EMBL" id="KAK2115263.1"/>
    </source>
</evidence>
<feature type="compositionally biased region" description="Polar residues" evidence="1">
    <location>
        <begin position="140"/>
        <end position="155"/>
    </location>
</feature>
<reference evidence="2 3" key="1">
    <citation type="submission" date="2023-05" db="EMBL/GenBank/DDBJ databases">
        <title>B98-5 Cell Line De Novo Hybrid Assembly: An Optical Mapping Approach.</title>
        <authorList>
            <person name="Kananen K."/>
            <person name="Auerbach J.A."/>
            <person name="Kautto E."/>
            <person name="Blachly J.S."/>
        </authorList>
    </citation>
    <scope>NUCLEOTIDE SEQUENCE [LARGE SCALE GENOMIC DNA]</scope>
    <source>
        <strain evidence="2">B95-8</strain>
        <tissue evidence="2">Cell line</tissue>
    </source>
</reference>
<evidence type="ECO:0000313" key="3">
    <source>
        <dbReference type="Proteomes" id="UP001266305"/>
    </source>
</evidence>
<evidence type="ECO:0000256" key="1">
    <source>
        <dbReference type="SAM" id="MobiDB-lite"/>
    </source>
</evidence>
<comment type="caution">
    <text evidence="2">The sequence shown here is derived from an EMBL/GenBank/DDBJ whole genome shotgun (WGS) entry which is preliminary data.</text>
</comment>
<proteinExistence type="predicted"/>
<gene>
    <name evidence="2" type="ORF">P7K49_005889</name>
</gene>
<keyword evidence="3" id="KW-1185">Reference proteome</keyword>
<sequence>MALLAWPRSVSGLDTICPGSHQPSISGKDLAMGLGWRGPGYVIDEKRKRLSAVSRKVITLSGHADSLLSEGSVLAPGLLGQDVISYTGGTSALGVGTARQLQEAERETEAQAWLLRSESAPSRSPSWQLRGVPSLGTPLHAQSHSQEVTGSHNLL</sequence>
<dbReference type="Proteomes" id="UP001266305">
    <property type="component" value="Unassembled WGS sequence"/>
</dbReference>
<name>A0ABQ9W0U8_SAGOE</name>
<protein>
    <submittedName>
        <fullName evidence="2">Uncharacterized protein</fullName>
    </submittedName>
</protein>
<dbReference type="EMBL" id="JASSZA010000003">
    <property type="protein sequence ID" value="KAK2115263.1"/>
    <property type="molecule type" value="Genomic_DNA"/>
</dbReference>
<accession>A0ABQ9W0U8</accession>
<feature type="region of interest" description="Disordered" evidence="1">
    <location>
        <begin position="117"/>
        <end position="155"/>
    </location>
</feature>